<feature type="repeat" description="TPR" evidence="3">
    <location>
        <begin position="507"/>
        <end position="540"/>
    </location>
</feature>
<accession>A0A4U1JAB7</accession>
<sequence length="1120" mass="122142">MRLAIVATPSLLSDMRAPPGALDGDILRSRLPLDDTAFEVVDIDPHVDLAEQLDTLFEQRKPGPEDELLFYVSSPVAVSVDGEFFLCLDPENPQTGDALADVVAVFQDHVSGPVLFVLECRHAPAPADPFRSATVVAAAKDAVNPQRSGIELLIAARPSAPGVEDRPSPFTRALINAFDDADAETGLLARMLYERIKEGLVGVVPCFAHARGWTPFALIPVPVGSTIWKDAGVPALADAPSTLDAEALARGERLEEVTLESEAAEALLGSLGKPHARSVRVEAVEPPPLREGSPENMPQSVDVVLDDAAFGERGPVTTLRSRILPSSTAPEPAPEITQESTTEPEPEPAPSIAPEPARILQASEPSAAYVATTLPEDRSFTRPEASVPRVIIQEPVPPSVAPATTPSPQAEEVSPAPAPRITVVPEIPEPAATTVASPRVSSPPPVPTTSPNASPAPETPPAVETSPAVHHRDVGDAMLAAKDHEGALGEYRKALGHLAPGDTEERAELYVRLATAKWGQEKRKEAISNLDKALTLRPEYRPALEALIVLNVTERDFRAVHAAEERLLATLTSETERFEHLMEFGDRWESIGSDPGRARASFERARDIRPEDLLVLGKLRRLYEHASEIDKVIESRRRIAELTPVPRDRAASYLELATYCQEIEREELAIEMLELAIDSDSSMIEPLDTLARILSERQEWSQLEAIYRRALARLDRLPQGEPRRRAAWEIGRRLGLLFRDHLEDPLVALAYFERSVDERPEDLGGHLVVADLARTIGRHERALVHLRDAAKLDPQRAQSYHDIFDVAQKLRQPDVAYTASVVTAHLGVVESREKFLYDEHKPNGVPRFLSAMPTEGWDLLRDERRDTLTEGVLEAIAGAAIAARLEQLESDGRLPALDASQKQDLQRSTISIVRSFAWGSHFLGVTPPDVYVREDAGVSLVAIPATDATVLAGQHALRGRTLAELAFLVGRHLTYHVGHHRLLLFYPSLEELSACFVSAIAIALPDEPIPAKIRDVVLAFKPLFEAHLDDEQRKALEEAVSAFAAANVRPDLPRWAAAVERCATRAGYLLCGSLDVVATLLRAEPRGALDAETKIADLLGFTVSEAHSTLRESMGISVQP</sequence>
<evidence type="ECO:0000256" key="1">
    <source>
        <dbReference type="ARBA" id="ARBA00022737"/>
    </source>
</evidence>
<dbReference type="InterPro" id="IPR051012">
    <property type="entry name" value="CellSynth/LPSAsmb/PSIAsmb"/>
</dbReference>
<evidence type="ECO:0000313" key="6">
    <source>
        <dbReference type="Proteomes" id="UP000309215"/>
    </source>
</evidence>
<evidence type="ECO:0000313" key="5">
    <source>
        <dbReference type="EMBL" id="TKD06251.1"/>
    </source>
</evidence>
<protein>
    <submittedName>
        <fullName evidence="5">Uncharacterized protein</fullName>
    </submittedName>
</protein>
<keyword evidence="6" id="KW-1185">Reference proteome</keyword>
<feature type="compositionally biased region" description="Polar residues" evidence="4">
    <location>
        <begin position="318"/>
        <end position="329"/>
    </location>
</feature>
<reference evidence="5 6" key="1">
    <citation type="submission" date="2019-04" db="EMBL/GenBank/DDBJ databases">
        <authorList>
            <person name="Li Y."/>
            <person name="Wang J."/>
        </authorList>
    </citation>
    <scope>NUCLEOTIDE SEQUENCE [LARGE SCALE GENOMIC DNA]</scope>
    <source>
        <strain evidence="5 6">DSM 14668</strain>
    </source>
</reference>
<dbReference type="AlphaFoldDB" id="A0A4U1JAB7"/>
<organism evidence="5 6">
    <name type="scientific">Polyangium fumosum</name>
    <dbReference type="NCBI Taxonomy" id="889272"/>
    <lineage>
        <taxon>Bacteria</taxon>
        <taxon>Pseudomonadati</taxon>
        <taxon>Myxococcota</taxon>
        <taxon>Polyangia</taxon>
        <taxon>Polyangiales</taxon>
        <taxon>Polyangiaceae</taxon>
        <taxon>Polyangium</taxon>
    </lineage>
</organism>
<dbReference type="RefSeq" id="WP_136930679.1">
    <property type="nucleotide sequence ID" value="NZ_SSMQ01000020.1"/>
</dbReference>
<dbReference type="SUPFAM" id="SSF48452">
    <property type="entry name" value="TPR-like"/>
    <property type="match status" value="2"/>
</dbReference>
<dbReference type="Pfam" id="PF13181">
    <property type="entry name" value="TPR_8"/>
    <property type="match status" value="1"/>
</dbReference>
<dbReference type="PANTHER" id="PTHR45586">
    <property type="entry name" value="TPR REPEAT-CONTAINING PROTEIN PA4667"/>
    <property type="match status" value="1"/>
</dbReference>
<dbReference type="EMBL" id="SSMQ01000020">
    <property type="protein sequence ID" value="TKD06251.1"/>
    <property type="molecule type" value="Genomic_DNA"/>
</dbReference>
<dbReference type="Gene3D" id="1.25.40.10">
    <property type="entry name" value="Tetratricopeptide repeat domain"/>
    <property type="match status" value="2"/>
</dbReference>
<dbReference type="InterPro" id="IPR019734">
    <property type="entry name" value="TPR_rpt"/>
</dbReference>
<dbReference type="InterPro" id="IPR011990">
    <property type="entry name" value="TPR-like_helical_dom_sf"/>
</dbReference>
<feature type="compositionally biased region" description="Low complexity" evidence="4">
    <location>
        <begin position="334"/>
        <end position="343"/>
    </location>
</feature>
<evidence type="ECO:0000256" key="3">
    <source>
        <dbReference type="PROSITE-ProRule" id="PRU00339"/>
    </source>
</evidence>
<evidence type="ECO:0000256" key="4">
    <source>
        <dbReference type="SAM" id="MobiDB-lite"/>
    </source>
</evidence>
<feature type="region of interest" description="Disordered" evidence="4">
    <location>
        <begin position="314"/>
        <end position="353"/>
    </location>
</feature>
<dbReference type="Proteomes" id="UP000309215">
    <property type="component" value="Unassembled WGS sequence"/>
</dbReference>
<dbReference type="PANTHER" id="PTHR45586:SF1">
    <property type="entry name" value="LIPOPOLYSACCHARIDE ASSEMBLY PROTEIN B"/>
    <property type="match status" value="1"/>
</dbReference>
<keyword evidence="1" id="KW-0677">Repeat</keyword>
<comment type="caution">
    <text evidence="5">The sequence shown here is derived from an EMBL/GenBank/DDBJ whole genome shotgun (WGS) entry which is preliminary data.</text>
</comment>
<feature type="region of interest" description="Disordered" evidence="4">
    <location>
        <begin position="433"/>
        <end position="469"/>
    </location>
</feature>
<dbReference type="OrthoDB" id="5244639at2"/>
<name>A0A4U1JAB7_9BACT</name>
<feature type="region of interest" description="Disordered" evidence="4">
    <location>
        <begin position="375"/>
        <end position="416"/>
    </location>
</feature>
<dbReference type="PROSITE" id="PS50005">
    <property type="entry name" value="TPR"/>
    <property type="match status" value="1"/>
</dbReference>
<dbReference type="SMART" id="SM00028">
    <property type="entry name" value="TPR"/>
    <property type="match status" value="3"/>
</dbReference>
<evidence type="ECO:0000256" key="2">
    <source>
        <dbReference type="ARBA" id="ARBA00022803"/>
    </source>
</evidence>
<keyword evidence="2 3" id="KW-0802">TPR repeat</keyword>
<gene>
    <name evidence="5" type="ORF">E8A74_20225</name>
</gene>
<proteinExistence type="predicted"/>